<dbReference type="OrthoDB" id="1230778at2"/>
<accession>A0A2Z4IIB1</accession>
<dbReference type="KEGG" id="est:DN752_10230"/>
<name>A0A2Z4IIB1_9BACT</name>
<dbReference type="EMBL" id="CP030041">
    <property type="protein sequence ID" value="AWW30469.1"/>
    <property type="molecule type" value="Genomic_DNA"/>
</dbReference>
<dbReference type="Proteomes" id="UP000248688">
    <property type="component" value="Chromosome"/>
</dbReference>
<evidence type="ECO:0000313" key="1">
    <source>
        <dbReference type="EMBL" id="AWW30469.1"/>
    </source>
</evidence>
<gene>
    <name evidence="1" type="ORF">DN752_10230</name>
</gene>
<dbReference type="AlphaFoldDB" id="A0A2Z4IIB1"/>
<keyword evidence="2" id="KW-1185">Reference proteome</keyword>
<protein>
    <submittedName>
        <fullName evidence="1">Uncharacterized protein</fullName>
    </submittedName>
</protein>
<proteinExistence type="predicted"/>
<evidence type="ECO:0000313" key="2">
    <source>
        <dbReference type="Proteomes" id="UP000248688"/>
    </source>
</evidence>
<organism evidence="1 2">
    <name type="scientific">Echinicola strongylocentroti</name>
    <dbReference type="NCBI Taxonomy" id="1795355"/>
    <lineage>
        <taxon>Bacteria</taxon>
        <taxon>Pseudomonadati</taxon>
        <taxon>Bacteroidota</taxon>
        <taxon>Cytophagia</taxon>
        <taxon>Cytophagales</taxon>
        <taxon>Cyclobacteriaceae</taxon>
        <taxon>Echinicola</taxon>
    </lineage>
</organism>
<sequence>MKSLDVFLDRFQLLDNRLKHEAIGRIGFYLRKFEHDLELMGGLSVFTEAGWAFFHEFRSCFLCSKNKRGEETEKFIYTNQPYVFQYDQFSQKNPLR</sequence>
<reference evidence="1 2" key="1">
    <citation type="submission" date="2018-06" db="EMBL/GenBank/DDBJ databases">
        <title>Echinicola strongylocentroti sp. nov., isolated from a sea urchin Strongylocentrotus intermedius.</title>
        <authorList>
            <person name="Bae S.S."/>
        </authorList>
    </citation>
    <scope>NUCLEOTIDE SEQUENCE [LARGE SCALE GENOMIC DNA]</scope>
    <source>
        <strain evidence="1 2">MEBiC08714</strain>
    </source>
</reference>